<keyword evidence="11 16" id="KW-0472">Membrane</keyword>
<dbReference type="InterPro" id="IPR004533">
    <property type="entry name" value="CDP-diaglyc--ser_O-PTrfase"/>
</dbReference>
<evidence type="ECO:0000256" key="13">
    <source>
        <dbReference type="ARBA" id="ARBA00023264"/>
    </source>
</evidence>
<reference evidence="17" key="1">
    <citation type="submission" date="2021-01" db="EMBL/GenBank/DDBJ databases">
        <title>Fulvivirga kasyanovii gen. nov., sp nov., a novel member of the phylum Bacteroidetes isolated from seawater in a mussel farm.</title>
        <authorList>
            <person name="Zhao L.-H."/>
            <person name="Wang Z.-J."/>
        </authorList>
    </citation>
    <scope>NUCLEOTIDE SEQUENCE</scope>
    <source>
        <strain evidence="17">2943</strain>
    </source>
</reference>
<feature type="transmembrane region" description="Helical" evidence="16">
    <location>
        <begin position="94"/>
        <end position="111"/>
    </location>
</feature>
<keyword evidence="12" id="KW-0594">Phospholipid biosynthesis</keyword>
<dbReference type="PROSITE" id="PS51257">
    <property type="entry name" value="PROKAR_LIPOPROTEIN"/>
    <property type="match status" value="1"/>
</dbReference>
<dbReference type="Proteomes" id="UP000659388">
    <property type="component" value="Unassembled WGS sequence"/>
</dbReference>
<evidence type="ECO:0000256" key="4">
    <source>
        <dbReference type="ARBA" id="ARBA00013174"/>
    </source>
</evidence>
<comment type="caution">
    <text evidence="17">The sequence shown here is derived from an EMBL/GenBank/DDBJ whole genome shotgun (WGS) entry which is preliminary data.</text>
</comment>
<dbReference type="InterPro" id="IPR050324">
    <property type="entry name" value="CDP-alcohol_PTase-I"/>
</dbReference>
<name>A0A937FAV0_9BACT</name>
<evidence type="ECO:0000256" key="8">
    <source>
        <dbReference type="ARBA" id="ARBA00022692"/>
    </source>
</evidence>
<proteinExistence type="inferred from homology"/>
<dbReference type="GO" id="GO:0012505">
    <property type="term" value="C:endomembrane system"/>
    <property type="evidence" value="ECO:0007669"/>
    <property type="project" value="UniProtKB-SubCell"/>
</dbReference>
<keyword evidence="13" id="KW-1208">Phospholipid metabolism</keyword>
<feature type="transmembrane region" description="Helical" evidence="16">
    <location>
        <begin position="123"/>
        <end position="142"/>
    </location>
</feature>
<evidence type="ECO:0000256" key="3">
    <source>
        <dbReference type="ARBA" id="ARBA00010441"/>
    </source>
</evidence>
<dbReference type="Pfam" id="PF01066">
    <property type="entry name" value="CDP-OH_P_transf"/>
    <property type="match status" value="1"/>
</dbReference>
<evidence type="ECO:0000256" key="1">
    <source>
        <dbReference type="ARBA" id="ARBA00000287"/>
    </source>
</evidence>
<evidence type="ECO:0000313" key="17">
    <source>
        <dbReference type="EMBL" id="MBL3657093.1"/>
    </source>
</evidence>
<dbReference type="Gene3D" id="1.20.120.1760">
    <property type="match status" value="1"/>
</dbReference>
<evidence type="ECO:0000256" key="16">
    <source>
        <dbReference type="SAM" id="Phobius"/>
    </source>
</evidence>
<feature type="transmembrane region" description="Helical" evidence="16">
    <location>
        <begin position="154"/>
        <end position="175"/>
    </location>
</feature>
<accession>A0A937FAV0</accession>
<keyword evidence="9 16" id="KW-1133">Transmembrane helix</keyword>
<gene>
    <name evidence="17" type="primary">pssA</name>
    <name evidence="17" type="ORF">JL102_13180</name>
</gene>
<evidence type="ECO:0000256" key="6">
    <source>
        <dbReference type="ARBA" id="ARBA00022516"/>
    </source>
</evidence>
<sequence length="228" mass="25214">MNIKKHIPNTLTASNLACGCVGVTLAANGELIFATYMIWAALIFDFLDGFVARLLKVSSPIGKELDSLADMVTFGVLPGLIMFELLSAYTVHFIMPYVGFMIAVFSALRLAKFNIDDRQQSVFIGLPTPANALFISSIAFITSSEYRDLINFDILISITVIFSLLLVAPVELFSLKLKSMNWKENIFQILLLVISVILILVFKIFAIPIIIVAYIALSLIKNVTKTIL</sequence>
<organism evidence="17 18">
    <name type="scientific">Fulvivirga sediminis</name>
    <dbReference type="NCBI Taxonomy" id="2803949"/>
    <lineage>
        <taxon>Bacteria</taxon>
        <taxon>Pseudomonadati</taxon>
        <taxon>Bacteroidota</taxon>
        <taxon>Cytophagia</taxon>
        <taxon>Cytophagales</taxon>
        <taxon>Fulvivirgaceae</taxon>
        <taxon>Fulvivirga</taxon>
    </lineage>
</organism>
<dbReference type="EC" id="2.7.8.8" evidence="4"/>
<evidence type="ECO:0000256" key="2">
    <source>
        <dbReference type="ARBA" id="ARBA00004127"/>
    </source>
</evidence>
<dbReference type="EMBL" id="JAESIY010000006">
    <property type="protein sequence ID" value="MBL3657093.1"/>
    <property type="molecule type" value="Genomic_DNA"/>
</dbReference>
<dbReference type="InterPro" id="IPR048254">
    <property type="entry name" value="CDP_ALCOHOL_P_TRANSF_CS"/>
</dbReference>
<keyword evidence="10" id="KW-0443">Lipid metabolism</keyword>
<comment type="similarity">
    <text evidence="3 15">Belongs to the CDP-alcohol phosphatidyltransferase class-I family.</text>
</comment>
<comment type="subcellular location">
    <subcellularLocation>
        <location evidence="2">Endomembrane system</location>
        <topology evidence="2">Multi-pass membrane protein</topology>
    </subcellularLocation>
</comment>
<keyword evidence="7 15" id="KW-0808">Transferase</keyword>
<evidence type="ECO:0000256" key="10">
    <source>
        <dbReference type="ARBA" id="ARBA00023098"/>
    </source>
</evidence>
<evidence type="ECO:0000256" key="5">
    <source>
        <dbReference type="ARBA" id="ARBA00017171"/>
    </source>
</evidence>
<dbReference type="PANTHER" id="PTHR14269:SF61">
    <property type="entry name" value="CDP-DIACYLGLYCEROL--SERINE O-PHOSPHATIDYLTRANSFERASE"/>
    <property type="match status" value="1"/>
</dbReference>
<dbReference type="GO" id="GO:0008654">
    <property type="term" value="P:phospholipid biosynthetic process"/>
    <property type="evidence" value="ECO:0007669"/>
    <property type="project" value="UniProtKB-KW"/>
</dbReference>
<evidence type="ECO:0000313" key="18">
    <source>
        <dbReference type="Proteomes" id="UP000659388"/>
    </source>
</evidence>
<protein>
    <recommendedName>
        <fullName evidence="5">CDP-diacylglycerol--serine O-phosphatidyltransferase</fullName>
        <ecNumber evidence="4">2.7.8.8</ecNumber>
    </recommendedName>
    <alternativeName>
        <fullName evidence="14">Phosphatidylserine synthase</fullName>
    </alternativeName>
</protein>
<dbReference type="PROSITE" id="PS00379">
    <property type="entry name" value="CDP_ALCOHOL_P_TRANSF"/>
    <property type="match status" value="1"/>
</dbReference>
<dbReference type="AlphaFoldDB" id="A0A937FAV0"/>
<keyword evidence="6" id="KW-0444">Lipid biosynthesis</keyword>
<dbReference type="InterPro" id="IPR043130">
    <property type="entry name" value="CDP-OH_PTrfase_TM_dom"/>
</dbReference>
<dbReference type="GO" id="GO:0003882">
    <property type="term" value="F:CDP-diacylglycerol-serine O-phosphatidyltransferase activity"/>
    <property type="evidence" value="ECO:0007669"/>
    <property type="project" value="UniProtKB-EC"/>
</dbReference>
<dbReference type="InterPro" id="IPR000462">
    <property type="entry name" value="CDP-OH_P_trans"/>
</dbReference>
<dbReference type="NCBIfam" id="TIGR00473">
    <property type="entry name" value="pssA"/>
    <property type="match status" value="1"/>
</dbReference>
<evidence type="ECO:0000256" key="11">
    <source>
        <dbReference type="ARBA" id="ARBA00023136"/>
    </source>
</evidence>
<evidence type="ECO:0000256" key="9">
    <source>
        <dbReference type="ARBA" id="ARBA00022989"/>
    </source>
</evidence>
<evidence type="ECO:0000256" key="14">
    <source>
        <dbReference type="ARBA" id="ARBA00032361"/>
    </source>
</evidence>
<keyword evidence="8 16" id="KW-0812">Transmembrane</keyword>
<evidence type="ECO:0000256" key="12">
    <source>
        <dbReference type="ARBA" id="ARBA00023209"/>
    </source>
</evidence>
<dbReference type="RefSeq" id="WP_202244884.1">
    <property type="nucleotide sequence ID" value="NZ_JAESIY010000006.1"/>
</dbReference>
<keyword evidence="18" id="KW-1185">Reference proteome</keyword>
<dbReference type="GO" id="GO:0016020">
    <property type="term" value="C:membrane"/>
    <property type="evidence" value="ECO:0007669"/>
    <property type="project" value="InterPro"/>
</dbReference>
<comment type="catalytic activity">
    <reaction evidence="1">
        <text>a CDP-1,2-diacyl-sn-glycerol + L-serine = a 1,2-diacyl-sn-glycero-3-phospho-L-serine + CMP + H(+)</text>
        <dbReference type="Rhea" id="RHEA:16913"/>
        <dbReference type="ChEBI" id="CHEBI:15378"/>
        <dbReference type="ChEBI" id="CHEBI:33384"/>
        <dbReference type="ChEBI" id="CHEBI:57262"/>
        <dbReference type="ChEBI" id="CHEBI:58332"/>
        <dbReference type="ChEBI" id="CHEBI:60377"/>
        <dbReference type="EC" id="2.7.8.8"/>
    </reaction>
</comment>
<evidence type="ECO:0000256" key="15">
    <source>
        <dbReference type="RuleBase" id="RU003750"/>
    </source>
</evidence>
<evidence type="ECO:0000256" key="7">
    <source>
        <dbReference type="ARBA" id="ARBA00022679"/>
    </source>
</evidence>
<dbReference type="PANTHER" id="PTHR14269">
    <property type="entry name" value="CDP-DIACYLGLYCEROL--GLYCEROL-3-PHOSPHATE 3-PHOSPHATIDYLTRANSFERASE-RELATED"/>
    <property type="match status" value="1"/>
</dbReference>
<feature type="transmembrane region" description="Helical" evidence="16">
    <location>
        <begin position="187"/>
        <end position="220"/>
    </location>
</feature>